<dbReference type="RefSeq" id="WP_006873583.1">
    <property type="nucleotide sequence ID" value="NZ_CABIWA010000020.1"/>
</dbReference>
<dbReference type="OrthoDB" id="1864220at2"/>
<dbReference type="Proteomes" id="UP000095765">
    <property type="component" value="Unassembled WGS sequence"/>
</dbReference>
<reference evidence="2 4" key="2">
    <citation type="submission" date="2018-08" db="EMBL/GenBank/DDBJ databases">
        <title>A genome reference for cultivated species of the human gut microbiota.</title>
        <authorList>
            <person name="Zou Y."/>
            <person name="Xue W."/>
            <person name="Luo G."/>
        </authorList>
    </citation>
    <scope>NUCLEOTIDE SEQUENCE [LARGE SCALE GENOMIC DNA]</scope>
    <source>
        <strain evidence="2 4">TF05-12AC</strain>
    </source>
</reference>
<proteinExistence type="predicted"/>
<dbReference type="EMBL" id="QVME01000007">
    <property type="protein sequence ID" value="RGE66666.1"/>
    <property type="molecule type" value="Genomic_DNA"/>
</dbReference>
<sequence>MKEKIGNLGEVAIGILNELHTERLDYESEYLPLVDCAQRCAAYEETGLLPEEVVKMGMMLEDSRRYSGRLELKLKPYLDIGLGPSELNALKLASVGKCVVEIKEFDGIAIDRLRKLAQAEKDGRLVVLPCKVGDTVYARNHNGRIVDGVVESIHQNYVAGKAGRWVVTVYYPEYNRTAESGLHPDFLPTTKFYGLDDFGKTVFPTHEEAGAALKGGGE</sequence>
<organism evidence="1 3">
    <name type="scientific">Anaerotruncus colihominis</name>
    <dbReference type="NCBI Taxonomy" id="169435"/>
    <lineage>
        <taxon>Bacteria</taxon>
        <taxon>Bacillati</taxon>
        <taxon>Bacillota</taxon>
        <taxon>Clostridia</taxon>
        <taxon>Eubacteriales</taxon>
        <taxon>Oscillospiraceae</taxon>
        <taxon>Anaerotruncus</taxon>
    </lineage>
</organism>
<gene>
    <name evidence="2" type="ORF">DXC40_12890</name>
    <name evidence="1" type="ORF">ERS852551_03174</name>
</gene>
<dbReference type="AlphaFoldDB" id="A0A174TP87"/>
<dbReference type="EMBL" id="CZBE01000027">
    <property type="protein sequence ID" value="CUQ11672.1"/>
    <property type="molecule type" value="Genomic_DNA"/>
</dbReference>
<evidence type="ECO:0000313" key="4">
    <source>
        <dbReference type="Proteomes" id="UP000260828"/>
    </source>
</evidence>
<reference evidence="1 3" key="1">
    <citation type="submission" date="2015-09" db="EMBL/GenBank/DDBJ databases">
        <authorList>
            <consortium name="Pathogen Informatics"/>
        </authorList>
    </citation>
    <scope>NUCLEOTIDE SEQUENCE [LARGE SCALE GENOMIC DNA]</scope>
    <source>
        <strain evidence="1 3">2789STDY5834939</strain>
    </source>
</reference>
<evidence type="ECO:0000313" key="1">
    <source>
        <dbReference type="EMBL" id="CUQ11672.1"/>
    </source>
</evidence>
<evidence type="ECO:0000313" key="2">
    <source>
        <dbReference type="EMBL" id="RGE66666.1"/>
    </source>
</evidence>
<protein>
    <submittedName>
        <fullName evidence="1">Uncharacterized protein</fullName>
    </submittedName>
</protein>
<evidence type="ECO:0000313" key="3">
    <source>
        <dbReference type="Proteomes" id="UP000095765"/>
    </source>
</evidence>
<name>A0A174TP87_9FIRM</name>
<accession>A0A174TP87</accession>
<dbReference type="Proteomes" id="UP000260828">
    <property type="component" value="Unassembled WGS sequence"/>
</dbReference>